<keyword evidence="1" id="KW-0534">Nitrate assimilation</keyword>
<dbReference type="NCBIfam" id="TIGR00684">
    <property type="entry name" value="narJ"/>
    <property type="match status" value="1"/>
</dbReference>
<dbReference type="Gene3D" id="1.10.3480.10">
    <property type="entry name" value="TorD-like"/>
    <property type="match status" value="1"/>
</dbReference>
<dbReference type="GO" id="GO:0051131">
    <property type="term" value="P:chaperone-mediated protein complex assembly"/>
    <property type="evidence" value="ECO:0007669"/>
    <property type="project" value="InterPro"/>
</dbReference>
<dbReference type="AlphaFoldDB" id="A0AAU7T8A0"/>
<evidence type="ECO:0000313" key="3">
    <source>
        <dbReference type="EMBL" id="XBV22929.1"/>
    </source>
</evidence>
<dbReference type="PANTHER" id="PTHR43680">
    <property type="entry name" value="NITRATE REDUCTASE MOLYBDENUM COFACTOR ASSEMBLY CHAPERONE"/>
    <property type="match status" value="1"/>
</dbReference>
<protein>
    <submittedName>
        <fullName evidence="3">Nitrate reductase molybdenum cofactor assembly chaperone</fullName>
    </submittedName>
</protein>
<dbReference type="InterPro" id="IPR003765">
    <property type="entry name" value="NO3_reductase_chaperone_NarJ"/>
</dbReference>
<evidence type="ECO:0000256" key="2">
    <source>
        <dbReference type="SAM" id="MobiDB-lite"/>
    </source>
</evidence>
<sequence length="232" mass="25095">MNHPAPALPAHQLTLAWQTASLLLDYPDSDLAGRLDLARRAVAQLPADLAGPLGATVEQLAAGNLSDLQQSYVETFDSRRRHNLYLTYFAHGDTRRRGVALLRFKQTYLRSGFLLDESELPDHLCVVLEYAATVDQRLGWELLLDHRAGLELLRLALAAAGSAWHGAVQAVTATLPALRGTELEAVRRLAADGPPAEEVGLTPYGTPRLDAALADTGPDRPVDLPMPTVRGA</sequence>
<organism evidence="3">
    <name type="scientific">Kribbella sp. HUAS MG21</name>
    <dbReference type="NCBI Taxonomy" id="3160966"/>
    <lineage>
        <taxon>Bacteria</taxon>
        <taxon>Bacillati</taxon>
        <taxon>Actinomycetota</taxon>
        <taxon>Actinomycetes</taxon>
        <taxon>Propionibacteriales</taxon>
        <taxon>Kribbellaceae</taxon>
        <taxon>Kribbella</taxon>
    </lineage>
</organism>
<dbReference type="GO" id="GO:0051082">
    <property type="term" value="F:unfolded protein binding"/>
    <property type="evidence" value="ECO:0007669"/>
    <property type="project" value="InterPro"/>
</dbReference>
<dbReference type="InterPro" id="IPR036411">
    <property type="entry name" value="TorD-like_sf"/>
</dbReference>
<dbReference type="PANTHER" id="PTHR43680:SF2">
    <property type="entry name" value="NITRATE REDUCTASE MOLYBDENUM COFACTOR ASSEMBLY CHAPERONE NARJ"/>
    <property type="match status" value="1"/>
</dbReference>
<dbReference type="InterPro" id="IPR020945">
    <property type="entry name" value="DMSO/NO3_reduct_chaperone"/>
</dbReference>
<proteinExistence type="predicted"/>
<dbReference type="GO" id="GO:0016530">
    <property type="term" value="F:metallochaperone activity"/>
    <property type="evidence" value="ECO:0007669"/>
    <property type="project" value="TreeGrafter"/>
</dbReference>
<dbReference type="GO" id="GO:0042128">
    <property type="term" value="P:nitrate assimilation"/>
    <property type="evidence" value="ECO:0007669"/>
    <property type="project" value="UniProtKB-KW"/>
</dbReference>
<evidence type="ECO:0000256" key="1">
    <source>
        <dbReference type="ARBA" id="ARBA00023063"/>
    </source>
</evidence>
<dbReference type="Pfam" id="PF02613">
    <property type="entry name" value="Nitrate_red_del"/>
    <property type="match status" value="1"/>
</dbReference>
<dbReference type="RefSeq" id="WP_350275768.1">
    <property type="nucleotide sequence ID" value="NZ_CP158165.1"/>
</dbReference>
<feature type="region of interest" description="Disordered" evidence="2">
    <location>
        <begin position="213"/>
        <end position="232"/>
    </location>
</feature>
<gene>
    <name evidence="3" type="primary">narJ</name>
    <name evidence="3" type="ORF">ABN611_30725</name>
</gene>
<name>A0AAU7T8A0_9ACTN</name>
<dbReference type="EMBL" id="CP158165">
    <property type="protein sequence ID" value="XBV22929.1"/>
    <property type="molecule type" value="Genomic_DNA"/>
</dbReference>
<reference evidence="3" key="1">
    <citation type="submission" date="2024-06" db="EMBL/GenBank/DDBJ databases">
        <title>Kribbella sp. strain HUAS MG21 genome sequences.</title>
        <authorList>
            <person name="Mo P."/>
        </authorList>
    </citation>
    <scope>NUCLEOTIDE SEQUENCE</scope>
    <source>
        <strain evidence="3">HUAS MG21</strain>
    </source>
</reference>
<accession>A0AAU7T8A0</accession>
<dbReference type="SUPFAM" id="SSF89155">
    <property type="entry name" value="TorD-like"/>
    <property type="match status" value="1"/>
</dbReference>